<sequence length="206" mass="23340">MTISKDLWQSNQDLAQACLENPFVQGIANGTLDRAKFAYYVGQDAFFLESFARAYSLAAAKSPDWEGFNAFHTFAGAVLEELRLHEGYATKWGIDLRTVEPGTATRRYTDFLLATAWSGDAGLITVAMTPCMRLYAFLGQKLAENGIPEHQYADWIRTYSQPEFEQLAQQLEVLTDRYTTITASVKSTYRYAMLCERDFFNAAWES</sequence>
<dbReference type="PANTHER" id="PTHR43198:SF2">
    <property type="entry name" value="SI:CH1073-67J19.1-RELATED"/>
    <property type="match status" value="1"/>
</dbReference>
<evidence type="ECO:0000256" key="1">
    <source>
        <dbReference type="ARBA" id="ARBA00004948"/>
    </source>
</evidence>
<accession>A0A6J4J1T6</accession>
<dbReference type="SUPFAM" id="SSF48613">
    <property type="entry name" value="Heme oxygenase-like"/>
    <property type="match status" value="1"/>
</dbReference>
<gene>
    <name evidence="3" type="ORF">AVDCRST_MAG92-2817</name>
</gene>
<dbReference type="EC" id="3.5.99.2" evidence="3"/>
<name>A0A6J4J1T6_9CYAN</name>
<dbReference type="Pfam" id="PF03070">
    <property type="entry name" value="TENA_THI-4"/>
    <property type="match status" value="1"/>
</dbReference>
<dbReference type="Gene3D" id="1.20.910.10">
    <property type="entry name" value="Heme oxygenase-like"/>
    <property type="match status" value="1"/>
</dbReference>
<dbReference type="AlphaFoldDB" id="A0A6J4J1T6"/>
<dbReference type="GO" id="GO:0005829">
    <property type="term" value="C:cytosol"/>
    <property type="evidence" value="ECO:0007669"/>
    <property type="project" value="TreeGrafter"/>
</dbReference>
<keyword evidence="3" id="KW-0378">Hydrolase</keyword>
<dbReference type="InterPro" id="IPR004305">
    <property type="entry name" value="Thiaminase-2/PQQC"/>
</dbReference>
<reference evidence="3" key="1">
    <citation type="submission" date="2020-02" db="EMBL/GenBank/DDBJ databases">
        <authorList>
            <person name="Meier V. D."/>
        </authorList>
    </citation>
    <scope>NUCLEOTIDE SEQUENCE</scope>
    <source>
        <strain evidence="3">AVDCRST_MAG92</strain>
    </source>
</reference>
<evidence type="ECO:0000313" key="3">
    <source>
        <dbReference type="EMBL" id="CAA9268166.1"/>
    </source>
</evidence>
<evidence type="ECO:0000259" key="2">
    <source>
        <dbReference type="Pfam" id="PF03070"/>
    </source>
</evidence>
<dbReference type="EMBL" id="CADCTM010000448">
    <property type="protein sequence ID" value="CAA9268166.1"/>
    <property type="molecule type" value="Genomic_DNA"/>
</dbReference>
<feature type="domain" description="Thiaminase-2/PQQC" evidence="2">
    <location>
        <begin position="9"/>
        <end position="203"/>
    </location>
</feature>
<dbReference type="InterPro" id="IPR050967">
    <property type="entry name" value="Thiamine_Salvage_TenA"/>
</dbReference>
<proteinExistence type="predicted"/>
<organism evidence="3">
    <name type="scientific">uncultured Coleofasciculus sp</name>
    <dbReference type="NCBI Taxonomy" id="1267456"/>
    <lineage>
        <taxon>Bacteria</taxon>
        <taxon>Bacillati</taxon>
        <taxon>Cyanobacteriota</taxon>
        <taxon>Cyanophyceae</taxon>
        <taxon>Coleofasciculales</taxon>
        <taxon>Coleofasciculaceae</taxon>
        <taxon>Coleofasciculus</taxon>
        <taxon>environmental samples</taxon>
    </lineage>
</organism>
<dbReference type="GO" id="GO:0050334">
    <property type="term" value="F:thiaminase activity"/>
    <property type="evidence" value="ECO:0007669"/>
    <property type="project" value="UniProtKB-EC"/>
</dbReference>
<protein>
    <submittedName>
        <fullName evidence="3">Thiaminase II involved in salvage of thiamin pyrimidine moiety, TenA subgroup with Cys in active site</fullName>
        <ecNumber evidence="3">3.5.99.2</ecNumber>
    </submittedName>
</protein>
<comment type="pathway">
    <text evidence="1">Cofactor biosynthesis; thiamine diphosphate biosynthesis.</text>
</comment>
<dbReference type="PANTHER" id="PTHR43198">
    <property type="entry name" value="BIFUNCTIONAL TH2 PROTEIN"/>
    <property type="match status" value="1"/>
</dbReference>
<dbReference type="CDD" id="cd19368">
    <property type="entry name" value="TenA_C_AtTH2-like"/>
    <property type="match status" value="1"/>
</dbReference>
<dbReference type="InterPro" id="IPR016084">
    <property type="entry name" value="Haem_Oase-like_multi-hlx"/>
</dbReference>